<feature type="transmembrane region" description="Helical" evidence="8">
    <location>
        <begin position="62"/>
        <end position="81"/>
    </location>
</feature>
<dbReference type="Gene3D" id="3.40.190.10">
    <property type="entry name" value="Periplasmic binding protein-like II"/>
    <property type="match status" value="2"/>
</dbReference>
<keyword evidence="5 8" id="KW-0472">Membrane</keyword>
<dbReference type="GO" id="GO:0005886">
    <property type="term" value="C:plasma membrane"/>
    <property type="evidence" value="ECO:0007669"/>
    <property type="project" value="UniProtKB-SubCell"/>
</dbReference>
<evidence type="ECO:0000313" key="9">
    <source>
        <dbReference type="EMBL" id="CAH1116811.1"/>
    </source>
</evidence>
<sequence>MIGELMRNEADIGGTALFFTSDRVDIIDYISMTTPTRSKFVFREPKLSYVTNVFTLPFDDNVWASTIALVILMWLVLFIILKWEWAKKKHLQEPEPHTAPELHDSSSSTSIQTLEDLLKSRLQVGVDDTVFNRFYFPNSTEPIRRAIYLQKVKPLGKKENFMTMEEGVRKMREGLFAFHMETGPGYKLVGEIFRESEKCGLKEIQYLQVSDPWLAIQKNSSYKEFLKIG</sequence>
<evidence type="ECO:0000313" key="10">
    <source>
        <dbReference type="Proteomes" id="UP001153737"/>
    </source>
</evidence>
<evidence type="ECO:0000256" key="7">
    <source>
        <dbReference type="ARBA" id="ARBA00023180"/>
    </source>
</evidence>
<dbReference type="SUPFAM" id="SSF53850">
    <property type="entry name" value="Periplasmic binding protein-like II"/>
    <property type="match status" value="1"/>
</dbReference>
<keyword evidence="6" id="KW-0675">Receptor</keyword>
<evidence type="ECO:0000256" key="5">
    <source>
        <dbReference type="ARBA" id="ARBA00023136"/>
    </source>
</evidence>
<reference evidence="9" key="1">
    <citation type="submission" date="2022-01" db="EMBL/GenBank/DDBJ databases">
        <authorList>
            <person name="King R."/>
        </authorList>
    </citation>
    <scope>NUCLEOTIDE SEQUENCE</scope>
</reference>
<dbReference type="EMBL" id="OU896707">
    <property type="protein sequence ID" value="CAH1116811.1"/>
    <property type="molecule type" value="Genomic_DNA"/>
</dbReference>
<keyword evidence="3 8" id="KW-0812">Transmembrane</keyword>
<keyword evidence="10" id="KW-1185">Reference proteome</keyword>
<evidence type="ECO:0000256" key="4">
    <source>
        <dbReference type="ARBA" id="ARBA00022989"/>
    </source>
</evidence>
<dbReference type="PANTHER" id="PTHR42643:SF33">
    <property type="entry name" value="GLUTAMATE RECEPTOR 2-LIKE PROTEIN"/>
    <property type="match status" value="1"/>
</dbReference>
<dbReference type="AlphaFoldDB" id="A0A9P0D960"/>
<keyword evidence="4 8" id="KW-1133">Transmembrane helix</keyword>
<evidence type="ECO:0000256" key="3">
    <source>
        <dbReference type="ARBA" id="ARBA00022692"/>
    </source>
</evidence>
<name>A0A9P0D960_PHACE</name>
<evidence type="ECO:0000256" key="8">
    <source>
        <dbReference type="SAM" id="Phobius"/>
    </source>
</evidence>
<organism evidence="9 10">
    <name type="scientific">Phaedon cochleariae</name>
    <name type="common">Mustard beetle</name>
    <dbReference type="NCBI Taxonomy" id="80249"/>
    <lineage>
        <taxon>Eukaryota</taxon>
        <taxon>Metazoa</taxon>
        <taxon>Ecdysozoa</taxon>
        <taxon>Arthropoda</taxon>
        <taxon>Hexapoda</taxon>
        <taxon>Insecta</taxon>
        <taxon>Pterygota</taxon>
        <taxon>Neoptera</taxon>
        <taxon>Endopterygota</taxon>
        <taxon>Coleoptera</taxon>
        <taxon>Polyphaga</taxon>
        <taxon>Cucujiformia</taxon>
        <taxon>Chrysomeloidea</taxon>
        <taxon>Chrysomelidae</taxon>
        <taxon>Chrysomelinae</taxon>
        <taxon>Chrysomelini</taxon>
        <taxon>Phaedon</taxon>
    </lineage>
</organism>
<dbReference type="OrthoDB" id="6117597at2759"/>
<gene>
    <name evidence="9" type="ORF">PHAECO_LOCUS1231</name>
</gene>
<comment type="subcellular location">
    <subcellularLocation>
        <location evidence="1">Cell membrane</location>
        <topology evidence="1">Multi-pass membrane protein</topology>
    </subcellularLocation>
</comment>
<keyword evidence="2" id="KW-1003">Cell membrane</keyword>
<reference evidence="9" key="2">
    <citation type="submission" date="2022-10" db="EMBL/GenBank/DDBJ databases">
        <authorList>
            <consortium name="ENA_rothamsted_submissions"/>
            <consortium name="culmorum"/>
            <person name="King R."/>
        </authorList>
    </citation>
    <scope>NUCLEOTIDE SEQUENCE</scope>
</reference>
<dbReference type="PANTHER" id="PTHR42643">
    <property type="entry name" value="IONOTROPIC RECEPTOR 20A-RELATED"/>
    <property type="match status" value="1"/>
</dbReference>
<accession>A0A9P0D960</accession>
<dbReference type="InterPro" id="IPR052192">
    <property type="entry name" value="Insect_Ionotropic_Sensory_Rcpt"/>
</dbReference>
<dbReference type="Proteomes" id="UP001153737">
    <property type="component" value="Chromosome 1"/>
</dbReference>
<evidence type="ECO:0000256" key="6">
    <source>
        <dbReference type="ARBA" id="ARBA00023170"/>
    </source>
</evidence>
<evidence type="ECO:0000256" key="2">
    <source>
        <dbReference type="ARBA" id="ARBA00022475"/>
    </source>
</evidence>
<keyword evidence="7" id="KW-0325">Glycoprotein</keyword>
<evidence type="ECO:0000256" key="1">
    <source>
        <dbReference type="ARBA" id="ARBA00004651"/>
    </source>
</evidence>
<proteinExistence type="predicted"/>
<evidence type="ECO:0008006" key="11">
    <source>
        <dbReference type="Google" id="ProtNLM"/>
    </source>
</evidence>
<protein>
    <recommendedName>
        <fullName evidence="11">Ionotropic receptor</fullName>
    </recommendedName>
</protein>